<protein>
    <submittedName>
        <fullName evidence="2">Uncharacterized protein</fullName>
    </submittedName>
</protein>
<sequence>MATGVRPWSHLVERLSKRASDLQDLIHYPRSASHYEHDDDIHEKLELLMKRVDELEDSLSHVKSRLKLTSEDVFDYVDDAIDTVKCSIRKREKRWNEHEGRVRSVEQSIAALASSGSGTASGKKKGRLMMMPMITTTAVQSIFSQILPKWLRSPPPGSEGAEDQSRPGSHRGAKPTMRGPATKNRLATIAEENNDWGYTWLMESSQLTRVFHAFTSMIFAPLRAVIRMFFGR</sequence>
<name>A0A9P6C0R3_9AGAR</name>
<gene>
    <name evidence="2" type="ORF">P691DRAFT_802122</name>
</gene>
<evidence type="ECO:0000256" key="1">
    <source>
        <dbReference type="SAM" id="MobiDB-lite"/>
    </source>
</evidence>
<dbReference type="AlphaFoldDB" id="A0A9P6C0R3"/>
<comment type="caution">
    <text evidence="2">The sequence shown here is derived from an EMBL/GenBank/DDBJ whole genome shotgun (WGS) entry which is preliminary data.</text>
</comment>
<evidence type="ECO:0000313" key="2">
    <source>
        <dbReference type="EMBL" id="KAF9447636.1"/>
    </source>
</evidence>
<proteinExistence type="predicted"/>
<dbReference type="EMBL" id="MU151191">
    <property type="protein sequence ID" value="KAF9447636.1"/>
    <property type="molecule type" value="Genomic_DNA"/>
</dbReference>
<dbReference type="Gene3D" id="1.20.5.340">
    <property type="match status" value="1"/>
</dbReference>
<organism evidence="2 3">
    <name type="scientific">Macrolepiota fuliginosa MF-IS2</name>
    <dbReference type="NCBI Taxonomy" id="1400762"/>
    <lineage>
        <taxon>Eukaryota</taxon>
        <taxon>Fungi</taxon>
        <taxon>Dikarya</taxon>
        <taxon>Basidiomycota</taxon>
        <taxon>Agaricomycotina</taxon>
        <taxon>Agaricomycetes</taxon>
        <taxon>Agaricomycetidae</taxon>
        <taxon>Agaricales</taxon>
        <taxon>Agaricineae</taxon>
        <taxon>Agaricaceae</taxon>
        <taxon>Macrolepiota</taxon>
    </lineage>
</organism>
<accession>A0A9P6C0R3</accession>
<evidence type="ECO:0000313" key="3">
    <source>
        <dbReference type="Proteomes" id="UP000807342"/>
    </source>
</evidence>
<dbReference type="OrthoDB" id="10263751at2759"/>
<reference evidence="2" key="1">
    <citation type="submission" date="2020-11" db="EMBL/GenBank/DDBJ databases">
        <authorList>
            <consortium name="DOE Joint Genome Institute"/>
            <person name="Ahrendt S."/>
            <person name="Riley R."/>
            <person name="Andreopoulos W."/>
            <person name="Labutti K."/>
            <person name="Pangilinan J."/>
            <person name="Ruiz-Duenas F.J."/>
            <person name="Barrasa J.M."/>
            <person name="Sanchez-Garcia M."/>
            <person name="Camarero S."/>
            <person name="Miyauchi S."/>
            <person name="Serrano A."/>
            <person name="Linde D."/>
            <person name="Babiker R."/>
            <person name="Drula E."/>
            <person name="Ayuso-Fernandez I."/>
            <person name="Pacheco R."/>
            <person name="Padilla G."/>
            <person name="Ferreira P."/>
            <person name="Barriuso J."/>
            <person name="Kellner H."/>
            <person name="Castanera R."/>
            <person name="Alfaro M."/>
            <person name="Ramirez L."/>
            <person name="Pisabarro A.G."/>
            <person name="Kuo A."/>
            <person name="Tritt A."/>
            <person name="Lipzen A."/>
            <person name="He G."/>
            <person name="Yan M."/>
            <person name="Ng V."/>
            <person name="Cullen D."/>
            <person name="Martin F."/>
            <person name="Rosso M.-N."/>
            <person name="Henrissat B."/>
            <person name="Hibbett D."/>
            <person name="Martinez A.T."/>
            <person name="Grigoriev I.V."/>
        </authorList>
    </citation>
    <scope>NUCLEOTIDE SEQUENCE</scope>
    <source>
        <strain evidence="2">MF-IS2</strain>
    </source>
</reference>
<feature type="region of interest" description="Disordered" evidence="1">
    <location>
        <begin position="153"/>
        <end position="184"/>
    </location>
</feature>
<keyword evidence="3" id="KW-1185">Reference proteome</keyword>
<dbReference type="Proteomes" id="UP000807342">
    <property type="component" value="Unassembled WGS sequence"/>
</dbReference>